<sequence length="185" mass="19941">MRPSLACLLLLALAWSSAGEFEPLENEGLPQFAQGLYMVNALAGEAAAAGDFLNAIMVSNTTHHFSTMTYDPEVGDNQYTYANFSSWECVHSDALPGAFRAIHSGYTLSPAGEIVGYVDRCYLFSREEDSFHLLRLAVTYGPKESGVEGAECPSPDSLDAATLALNVTWQFVPTAAFPGEPSPCF</sequence>
<gene>
    <name evidence="2" type="ORF">C2E21_0748</name>
</gene>
<feature type="signal peptide" evidence="1">
    <location>
        <begin position="1"/>
        <end position="19"/>
    </location>
</feature>
<dbReference type="AlphaFoldDB" id="A0A2P6U1K9"/>
<keyword evidence="3" id="KW-1185">Reference proteome</keyword>
<keyword evidence="1" id="KW-0732">Signal</keyword>
<evidence type="ECO:0000313" key="3">
    <source>
        <dbReference type="Proteomes" id="UP000239899"/>
    </source>
</evidence>
<name>A0A2P6U1K9_CHLSO</name>
<protein>
    <submittedName>
        <fullName evidence="2">Uncharacterized protein</fullName>
    </submittedName>
</protein>
<evidence type="ECO:0000256" key="1">
    <source>
        <dbReference type="SAM" id="SignalP"/>
    </source>
</evidence>
<reference evidence="2 3" key="1">
    <citation type="journal article" date="2018" name="Plant J.">
        <title>Genome sequences of Chlorella sorokiniana UTEX 1602 and Micractinium conductrix SAG 241.80: implications to maltose excretion by a green alga.</title>
        <authorList>
            <person name="Arriola M.B."/>
            <person name="Velmurugan N."/>
            <person name="Zhang Y."/>
            <person name="Plunkett M.H."/>
            <person name="Hondzo H."/>
            <person name="Barney B.M."/>
        </authorList>
    </citation>
    <scope>NUCLEOTIDE SEQUENCE [LARGE SCALE GENOMIC DNA]</scope>
    <source>
        <strain evidence="3">UTEX 1602</strain>
    </source>
</reference>
<evidence type="ECO:0000313" key="2">
    <source>
        <dbReference type="EMBL" id="PRW60201.1"/>
    </source>
</evidence>
<dbReference type="EMBL" id="LHPG02000002">
    <property type="protein sequence ID" value="PRW60201.1"/>
    <property type="molecule type" value="Genomic_DNA"/>
</dbReference>
<comment type="caution">
    <text evidence="2">The sequence shown here is derived from an EMBL/GenBank/DDBJ whole genome shotgun (WGS) entry which is preliminary data.</text>
</comment>
<accession>A0A2P6U1K9</accession>
<dbReference type="Proteomes" id="UP000239899">
    <property type="component" value="Unassembled WGS sequence"/>
</dbReference>
<proteinExistence type="predicted"/>
<dbReference type="OrthoDB" id="10304640at2759"/>
<organism evidence="2 3">
    <name type="scientific">Chlorella sorokiniana</name>
    <name type="common">Freshwater green alga</name>
    <dbReference type="NCBI Taxonomy" id="3076"/>
    <lineage>
        <taxon>Eukaryota</taxon>
        <taxon>Viridiplantae</taxon>
        <taxon>Chlorophyta</taxon>
        <taxon>core chlorophytes</taxon>
        <taxon>Trebouxiophyceae</taxon>
        <taxon>Chlorellales</taxon>
        <taxon>Chlorellaceae</taxon>
        <taxon>Chlorella clade</taxon>
        <taxon>Chlorella</taxon>
    </lineage>
</organism>
<feature type="chain" id="PRO_5015183076" evidence="1">
    <location>
        <begin position="20"/>
        <end position="185"/>
    </location>
</feature>